<comment type="pathway">
    <text evidence="1">Amino-acid biosynthesis; L-histidine biosynthesis; L-histidine from 5-phospho-alpha-D-ribose 1-diphosphate: step 5/9.</text>
</comment>
<dbReference type="InterPro" id="IPR010139">
    <property type="entry name" value="Imidazole-glycPsynth_HisH"/>
</dbReference>
<dbReference type="PANTHER" id="PTHR42701:SF1">
    <property type="entry name" value="IMIDAZOLE GLYCEROL PHOSPHATE SYNTHASE SUBUNIT HISH"/>
    <property type="match status" value="1"/>
</dbReference>
<dbReference type="GO" id="GO:0000107">
    <property type="term" value="F:imidazoleglycerol-phosphate synthase activity"/>
    <property type="evidence" value="ECO:0007669"/>
    <property type="project" value="TreeGrafter"/>
</dbReference>
<evidence type="ECO:0000256" key="4">
    <source>
        <dbReference type="ARBA" id="ARBA00022801"/>
    </source>
</evidence>
<dbReference type="SUPFAM" id="SSF52317">
    <property type="entry name" value="Class I glutamine amidotransferase-like"/>
    <property type="match status" value="1"/>
</dbReference>
<dbReference type="GO" id="GO:0004359">
    <property type="term" value="F:glutaminase activity"/>
    <property type="evidence" value="ECO:0007669"/>
    <property type="project" value="UniProtKB-EC"/>
</dbReference>
<accession>A0A382DA61</accession>
<evidence type="ECO:0000256" key="1">
    <source>
        <dbReference type="ARBA" id="ARBA00005091"/>
    </source>
</evidence>
<reference evidence="11" key="1">
    <citation type="submission" date="2018-05" db="EMBL/GenBank/DDBJ databases">
        <authorList>
            <person name="Lanie J.A."/>
            <person name="Ng W.-L."/>
            <person name="Kazmierczak K.M."/>
            <person name="Andrzejewski T.M."/>
            <person name="Davidsen T.M."/>
            <person name="Wayne K.J."/>
            <person name="Tettelin H."/>
            <person name="Glass J.I."/>
            <person name="Rusch D."/>
            <person name="Podicherti R."/>
            <person name="Tsui H.-C.T."/>
            <person name="Winkler M.E."/>
        </authorList>
    </citation>
    <scope>NUCLEOTIDE SEQUENCE</scope>
</reference>
<proteinExistence type="inferred from homology"/>
<comment type="catalytic activity">
    <reaction evidence="8">
        <text>5-[(5-phospho-1-deoxy-D-ribulos-1-ylimino)methylamino]-1-(5-phospho-beta-D-ribosyl)imidazole-4-carboxamide + L-glutamine = D-erythro-1-(imidazol-4-yl)glycerol 3-phosphate + 5-amino-1-(5-phospho-beta-D-ribosyl)imidazole-4-carboxamide + L-glutamate + H(+)</text>
        <dbReference type="Rhea" id="RHEA:24793"/>
        <dbReference type="ChEBI" id="CHEBI:15378"/>
        <dbReference type="ChEBI" id="CHEBI:29985"/>
        <dbReference type="ChEBI" id="CHEBI:58278"/>
        <dbReference type="ChEBI" id="CHEBI:58359"/>
        <dbReference type="ChEBI" id="CHEBI:58475"/>
        <dbReference type="ChEBI" id="CHEBI:58525"/>
        <dbReference type="EC" id="4.3.2.10"/>
    </reaction>
</comment>
<dbReference type="PANTHER" id="PTHR42701">
    <property type="entry name" value="IMIDAZOLE GLYCEROL PHOSPHATE SYNTHASE SUBUNIT HISH"/>
    <property type="match status" value="1"/>
</dbReference>
<dbReference type="EMBL" id="UINC01038371">
    <property type="protein sequence ID" value="SVB35300.1"/>
    <property type="molecule type" value="Genomic_DNA"/>
</dbReference>
<dbReference type="AlphaFoldDB" id="A0A382DA61"/>
<dbReference type="InterPro" id="IPR017926">
    <property type="entry name" value="GATASE"/>
</dbReference>
<keyword evidence="4" id="KW-0378">Hydrolase</keyword>
<evidence type="ECO:0000313" key="11">
    <source>
        <dbReference type="EMBL" id="SVB35300.1"/>
    </source>
</evidence>
<feature type="domain" description="Glutamine amidotransferase" evidence="10">
    <location>
        <begin position="4"/>
        <end position="203"/>
    </location>
</feature>
<dbReference type="UniPathway" id="UPA00031">
    <property type="reaction ID" value="UER00010"/>
</dbReference>
<evidence type="ECO:0000256" key="6">
    <source>
        <dbReference type="ARBA" id="ARBA00023102"/>
    </source>
</evidence>
<organism evidence="11">
    <name type="scientific">marine metagenome</name>
    <dbReference type="NCBI Taxonomy" id="408172"/>
    <lineage>
        <taxon>unclassified sequences</taxon>
        <taxon>metagenomes</taxon>
        <taxon>ecological metagenomes</taxon>
    </lineage>
</organism>
<evidence type="ECO:0000256" key="5">
    <source>
        <dbReference type="ARBA" id="ARBA00022962"/>
    </source>
</evidence>
<dbReference type="GO" id="GO:0016829">
    <property type="term" value="F:lyase activity"/>
    <property type="evidence" value="ECO:0007669"/>
    <property type="project" value="UniProtKB-KW"/>
</dbReference>
<evidence type="ECO:0000256" key="9">
    <source>
        <dbReference type="ARBA" id="ARBA00049534"/>
    </source>
</evidence>
<comment type="catalytic activity">
    <reaction evidence="9">
        <text>L-glutamine + H2O = L-glutamate + NH4(+)</text>
        <dbReference type="Rhea" id="RHEA:15889"/>
        <dbReference type="ChEBI" id="CHEBI:15377"/>
        <dbReference type="ChEBI" id="CHEBI:28938"/>
        <dbReference type="ChEBI" id="CHEBI:29985"/>
        <dbReference type="ChEBI" id="CHEBI:58359"/>
        <dbReference type="EC" id="3.5.1.2"/>
    </reaction>
</comment>
<comment type="subunit">
    <text evidence="2">Heterodimer of HisH and HisF.</text>
</comment>
<dbReference type="InterPro" id="IPR029062">
    <property type="entry name" value="Class_I_gatase-like"/>
</dbReference>
<dbReference type="PIRSF" id="PIRSF000495">
    <property type="entry name" value="Amidotransf_hisH"/>
    <property type="match status" value="1"/>
</dbReference>
<dbReference type="PROSITE" id="PS51273">
    <property type="entry name" value="GATASE_TYPE_1"/>
    <property type="match status" value="1"/>
</dbReference>
<gene>
    <name evidence="11" type="ORF">METZ01_LOCUS188154</name>
</gene>
<protein>
    <recommendedName>
        <fullName evidence="10">Glutamine amidotransferase domain-containing protein</fullName>
    </recommendedName>
</protein>
<evidence type="ECO:0000256" key="8">
    <source>
        <dbReference type="ARBA" id="ARBA00047838"/>
    </source>
</evidence>
<dbReference type="CDD" id="cd01748">
    <property type="entry name" value="GATase1_IGP_Synthase"/>
    <property type="match status" value="1"/>
</dbReference>
<keyword evidence="7" id="KW-0456">Lyase</keyword>
<dbReference type="Pfam" id="PF00117">
    <property type="entry name" value="GATase"/>
    <property type="match status" value="1"/>
</dbReference>
<evidence type="ECO:0000256" key="7">
    <source>
        <dbReference type="ARBA" id="ARBA00023239"/>
    </source>
</evidence>
<evidence type="ECO:0000256" key="3">
    <source>
        <dbReference type="ARBA" id="ARBA00022605"/>
    </source>
</evidence>
<name>A0A382DA61_9ZZZZ</name>
<keyword evidence="3" id="KW-0028">Amino-acid biosynthesis</keyword>
<sequence length="214" mass="23526">MLTIVDYGVGNLFNIQKAFQSLGSDVRISNNPEEIINSDRLLLPGVGSYEAGITALKENGIDEVVREFADSGRPLMGICLGMQLMLSVSEENGNWPGLDLIEGKVVRFTGPAQMGKPYKIPQIGWNSISKPGNVDVNWKNSVLESLDTEDTAYVYFLHSYYVIPEDAGCVLAETNYGRDTFCSVLMKDNLVGCQFHPERSGKVGLGILKSFINH</sequence>
<evidence type="ECO:0000259" key="10">
    <source>
        <dbReference type="Pfam" id="PF00117"/>
    </source>
</evidence>
<keyword evidence="6" id="KW-0368">Histidine biosynthesis</keyword>
<dbReference type="HAMAP" id="MF_00278">
    <property type="entry name" value="HisH"/>
    <property type="match status" value="1"/>
</dbReference>
<dbReference type="Gene3D" id="3.40.50.880">
    <property type="match status" value="1"/>
</dbReference>
<keyword evidence="5" id="KW-0315">Glutamine amidotransferase</keyword>
<dbReference type="GO" id="GO:0000105">
    <property type="term" value="P:L-histidine biosynthetic process"/>
    <property type="evidence" value="ECO:0007669"/>
    <property type="project" value="UniProtKB-UniPathway"/>
</dbReference>
<dbReference type="NCBIfam" id="TIGR01855">
    <property type="entry name" value="IMP_synth_hisH"/>
    <property type="match status" value="1"/>
</dbReference>
<evidence type="ECO:0000256" key="2">
    <source>
        <dbReference type="ARBA" id="ARBA00011152"/>
    </source>
</evidence>